<evidence type="ECO:0000313" key="1">
    <source>
        <dbReference type="EMBL" id="CEG38856.1"/>
    </source>
</evidence>
<reference evidence="2" key="1">
    <citation type="submission" date="2014-09" db="EMBL/GenBank/DDBJ databases">
        <authorList>
            <person name="Sharma Rahul"/>
            <person name="Thines Marco"/>
        </authorList>
    </citation>
    <scope>NUCLEOTIDE SEQUENCE [LARGE SCALE GENOMIC DNA]</scope>
</reference>
<dbReference type="GeneID" id="36403960"/>
<organism evidence="1 2">
    <name type="scientific">Plasmopara halstedii</name>
    <name type="common">Downy mildew of sunflower</name>
    <dbReference type="NCBI Taxonomy" id="4781"/>
    <lineage>
        <taxon>Eukaryota</taxon>
        <taxon>Sar</taxon>
        <taxon>Stramenopiles</taxon>
        <taxon>Oomycota</taxon>
        <taxon>Peronosporomycetes</taxon>
        <taxon>Peronosporales</taxon>
        <taxon>Peronosporaceae</taxon>
        <taxon>Plasmopara</taxon>
    </lineage>
</organism>
<dbReference type="Proteomes" id="UP000054928">
    <property type="component" value="Unassembled WGS sequence"/>
</dbReference>
<accession>A0A0P1AD56</accession>
<keyword evidence="2" id="KW-1185">Reference proteome</keyword>
<evidence type="ECO:0000313" key="2">
    <source>
        <dbReference type="Proteomes" id="UP000054928"/>
    </source>
</evidence>
<dbReference type="AlphaFoldDB" id="A0A0P1AD56"/>
<protein>
    <submittedName>
        <fullName evidence="1">Uncharacterized protein</fullName>
    </submittedName>
</protein>
<proteinExistence type="predicted"/>
<dbReference type="RefSeq" id="XP_024575225.1">
    <property type="nucleotide sequence ID" value="XM_024724338.1"/>
</dbReference>
<name>A0A0P1AD56_PLAHL</name>
<dbReference type="EMBL" id="CCYD01000322">
    <property type="protein sequence ID" value="CEG38856.1"/>
    <property type="molecule type" value="Genomic_DNA"/>
</dbReference>
<sequence length="54" mass="5813">MVGFCADLFDEIDERTHSVRLCLLKAKGLGNSEKDVISVLLASGNVEGSSQVFL</sequence>